<feature type="domain" description="CoA carboxyltransferase C-terminal" evidence="12">
    <location>
        <begin position="128"/>
        <end position="381"/>
    </location>
</feature>
<evidence type="ECO:0000256" key="2">
    <source>
        <dbReference type="ARBA" id="ARBA00011883"/>
    </source>
</evidence>
<dbReference type="NCBIfam" id="NF004344">
    <property type="entry name" value="PRK05724.1"/>
    <property type="match status" value="1"/>
</dbReference>
<dbReference type="GO" id="GO:0003989">
    <property type="term" value="F:acetyl-CoA carboxylase activity"/>
    <property type="evidence" value="ECO:0007669"/>
    <property type="project" value="InterPro"/>
</dbReference>
<keyword evidence="6" id="KW-0276">Fatty acid metabolism</keyword>
<dbReference type="EMBL" id="CM004394">
    <property type="protein sequence ID" value="OAY43657.1"/>
    <property type="molecule type" value="Genomic_DNA"/>
</dbReference>
<evidence type="ECO:0000256" key="8">
    <source>
        <dbReference type="ARBA" id="ARBA00023098"/>
    </source>
</evidence>
<dbReference type="GO" id="GO:0006633">
    <property type="term" value="P:fatty acid biosynthetic process"/>
    <property type="evidence" value="ECO:0000318"/>
    <property type="project" value="GO_Central"/>
</dbReference>
<keyword evidence="7" id="KW-0067">ATP-binding</keyword>
<keyword evidence="14" id="KW-1185">Reference proteome</keyword>
<dbReference type="GO" id="GO:0005524">
    <property type="term" value="F:ATP binding"/>
    <property type="evidence" value="ECO:0007669"/>
    <property type="project" value="UniProtKB-KW"/>
</dbReference>
<dbReference type="InterPro" id="IPR001095">
    <property type="entry name" value="Acetyl_CoA_COase_a_su"/>
</dbReference>
<evidence type="ECO:0000256" key="3">
    <source>
        <dbReference type="ARBA" id="ARBA00022516"/>
    </source>
</evidence>
<sequence length="770" mass="86043">MSSVSHSPAALTGTSASDLLRSSSNGVSGIPLSTLGKARFSSKTRDFSVIAKIRKVKKHEYPWPDNPDPNVKGGVLTHLSPLKPLKDKPKPVTLDFEKPLVDLEKKIIDVQKMANETGLDFTDQIKSLENKYKQALKDLYKHLTPIQRVNIARHPNRPTFLDHVFSITDKFVELHGDRAGYDDPAIVTGIGTIDGRRYMFMGHQKGRNTKENIMRNFGMPTPHGYRKALRMMYYADHHGFPIITFIDTPGAFADLKSEELGQGEAIAHNLRTMFGLKVPIVSIVIGEGGSGGALAIGCANKLLMLENAVFYVASPEACAAILWKTAKASPKAAEKLKITATELCKLQIADGVIPEPLGGAHADPSWTSQQIKNAINETMDELRKMDTQELLKHRMLKFRKIGGFQEGIPIDPKRKINMKKKEGPVAGKTPVPGLKDEVEKLKRQISKAKKSSRKSSELALNKMIAKLKREVDFEFAEAVKAMGYKERFEILREEFLKEKSEDQLVHPVLMDKIEKLKNEFTQNLSAAPNFASLKYKLDMLEELSKAKNISEKNIKGVKLKQDINKKLKEVMDRPDMKEKIEALEAEVQKVGASNEGELDEETKERIVKMRKEIKMEVANVLKSMGLDVEIVSSKAKELGEQTPFLDFKSKVESLKEQTNKKIEDLINSSDLKNMIELLKLEIAKAGKKPDVATKNKIESLEQQIKQRLSAAINSSELKEKHEELKVEISEAVEFFEGSDASLKNDDSKEGSSKHHGSRVEINMGANQSFA</sequence>
<dbReference type="GO" id="GO:0016743">
    <property type="term" value="F:carboxyl- or carbamoyltransferase activity"/>
    <property type="evidence" value="ECO:0007669"/>
    <property type="project" value="InterPro"/>
</dbReference>
<dbReference type="Gramene" id="Manes.08G087100.2.v8.1">
    <property type="protein sequence ID" value="Manes.08G087100.2.v8.1.CDS"/>
    <property type="gene ID" value="Manes.08G087100.v8.1"/>
</dbReference>
<feature type="compositionally biased region" description="Basic and acidic residues" evidence="11">
    <location>
        <begin position="742"/>
        <end position="752"/>
    </location>
</feature>
<dbReference type="PANTHER" id="PTHR42853">
    <property type="entry name" value="ACETYL-COENZYME A CARBOXYLASE CARBOXYL TRANSFERASE SUBUNIT ALPHA"/>
    <property type="match status" value="1"/>
</dbReference>
<dbReference type="PRINTS" id="PR01069">
    <property type="entry name" value="ACCCTRFRASEA"/>
</dbReference>
<dbReference type="Pfam" id="PF03255">
    <property type="entry name" value="ACCA"/>
    <property type="match status" value="1"/>
</dbReference>
<keyword evidence="9" id="KW-0275">Fatty acid biosynthesis</keyword>
<evidence type="ECO:0000256" key="1">
    <source>
        <dbReference type="ARBA" id="ARBA00004956"/>
    </source>
</evidence>
<reference evidence="14" key="1">
    <citation type="journal article" date="2016" name="Nat. Biotechnol.">
        <title>Sequencing wild and cultivated cassava and related species reveals extensive interspecific hybridization and genetic diversity.</title>
        <authorList>
            <person name="Bredeson J.V."/>
            <person name="Lyons J.B."/>
            <person name="Prochnik S.E."/>
            <person name="Wu G.A."/>
            <person name="Ha C.M."/>
            <person name="Edsinger-Gonzales E."/>
            <person name="Grimwood J."/>
            <person name="Schmutz J."/>
            <person name="Rabbi I.Y."/>
            <person name="Egesi C."/>
            <person name="Nauluvula P."/>
            <person name="Lebot V."/>
            <person name="Ndunguru J."/>
            <person name="Mkamilo G."/>
            <person name="Bart R.S."/>
            <person name="Setter T.L."/>
            <person name="Gleadow R.M."/>
            <person name="Kulakow P."/>
            <person name="Ferguson M.E."/>
            <person name="Rounsley S."/>
            <person name="Rokhsar D.S."/>
        </authorList>
    </citation>
    <scope>NUCLEOTIDE SEQUENCE [LARGE SCALE GENOMIC DNA]</scope>
    <source>
        <strain evidence="14">cv. AM560-2</strain>
    </source>
</reference>
<evidence type="ECO:0000256" key="5">
    <source>
        <dbReference type="ARBA" id="ARBA00022741"/>
    </source>
</evidence>
<comment type="pathway">
    <text evidence="1">Lipid metabolism; malonyl-CoA biosynthesis; malonyl-CoA from acetyl-CoA: step 1/1.</text>
</comment>
<evidence type="ECO:0000256" key="4">
    <source>
        <dbReference type="ARBA" id="ARBA00022679"/>
    </source>
</evidence>
<dbReference type="InterPro" id="IPR011763">
    <property type="entry name" value="COA_CT_C"/>
</dbReference>
<keyword evidence="8" id="KW-0443">Lipid metabolism</keyword>
<keyword evidence="3" id="KW-0444">Lipid biosynthesis</keyword>
<organism evidence="13 14">
    <name type="scientific">Manihot esculenta</name>
    <name type="common">Cassava</name>
    <name type="synonym">Jatropha manihot</name>
    <dbReference type="NCBI Taxonomy" id="3983"/>
    <lineage>
        <taxon>Eukaryota</taxon>
        <taxon>Viridiplantae</taxon>
        <taxon>Streptophyta</taxon>
        <taxon>Embryophyta</taxon>
        <taxon>Tracheophyta</taxon>
        <taxon>Spermatophyta</taxon>
        <taxon>Magnoliopsida</taxon>
        <taxon>eudicotyledons</taxon>
        <taxon>Gunneridae</taxon>
        <taxon>Pentapetalae</taxon>
        <taxon>rosids</taxon>
        <taxon>fabids</taxon>
        <taxon>Malpighiales</taxon>
        <taxon>Euphorbiaceae</taxon>
        <taxon>Crotonoideae</taxon>
        <taxon>Manihoteae</taxon>
        <taxon>Manihot</taxon>
    </lineage>
</organism>
<dbReference type="Gramene" id="Manes.08G087100.1.v8.1">
    <property type="protein sequence ID" value="Manes.08G087100.1.v8.1.CDS"/>
    <property type="gene ID" value="Manes.08G087100.v8.1"/>
</dbReference>
<dbReference type="GO" id="GO:0009317">
    <property type="term" value="C:acetyl-CoA carboxylase complex"/>
    <property type="evidence" value="ECO:0000318"/>
    <property type="project" value="GO_Central"/>
</dbReference>
<dbReference type="HAMAP" id="MF_00823">
    <property type="entry name" value="AcetylCoA_CT_alpha"/>
    <property type="match status" value="1"/>
</dbReference>
<dbReference type="AlphaFoldDB" id="A0A2C9VER7"/>
<dbReference type="Gene3D" id="3.90.226.10">
    <property type="entry name" value="2-enoyl-CoA Hydratase, Chain A, domain 1"/>
    <property type="match status" value="1"/>
</dbReference>
<evidence type="ECO:0000256" key="6">
    <source>
        <dbReference type="ARBA" id="ARBA00022832"/>
    </source>
</evidence>
<dbReference type="PROSITE" id="PS50989">
    <property type="entry name" value="COA_CT_CTER"/>
    <property type="match status" value="1"/>
</dbReference>
<dbReference type="UniPathway" id="UPA00655">
    <property type="reaction ID" value="UER00711"/>
</dbReference>
<dbReference type="InterPro" id="IPR029045">
    <property type="entry name" value="ClpP/crotonase-like_dom_sf"/>
</dbReference>
<evidence type="ECO:0000256" key="11">
    <source>
        <dbReference type="SAM" id="MobiDB-lite"/>
    </source>
</evidence>
<protein>
    <recommendedName>
        <fullName evidence="2">acetyl-CoA carboxytransferase</fullName>
        <ecNumber evidence="2">2.1.3.15</ecNumber>
    </recommendedName>
</protein>
<evidence type="ECO:0000256" key="7">
    <source>
        <dbReference type="ARBA" id="ARBA00022840"/>
    </source>
</evidence>
<feature type="region of interest" description="Disordered" evidence="11">
    <location>
        <begin position="739"/>
        <end position="770"/>
    </location>
</feature>
<proteinExistence type="inferred from homology"/>
<dbReference type="STRING" id="3983.A0A2C9VER7"/>
<keyword evidence="4" id="KW-0808">Transferase</keyword>
<evidence type="ECO:0000256" key="10">
    <source>
        <dbReference type="ARBA" id="ARBA00049152"/>
    </source>
</evidence>
<evidence type="ECO:0000259" key="12">
    <source>
        <dbReference type="PROSITE" id="PS50989"/>
    </source>
</evidence>
<dbReference type="PANTHER" id="PTHR42853:SF3">
    <property type="entry name" value="ACETYL-COENZYME A CARBOXYLASE CARBOXYL TRANSFERASE SUBUNIT ALPHA, CHLOROPLASTIC"/>
    <property type="match status" value="1"/>
</dbReference>
<comment type="caution">
    <text evidence="13">The sequence shown here is derived from an EMBL/GenBank/DDBJ whole genome shotgun (WGS) entry which is preliminary data.</text>
</comment>
<accession>A0A2C9VER7</accession>
<dbReference type="EC" id="2.1.3.15" evidence="2"/>
<dbReference type="SUPFAM" id="SSF52096">
    <property type="entry name" value="ClpP/crotonase"/>
    <property type="match status" value="1"/>
</dbReference>
<comment type="catalytic activity">
    <reaction evidence="10">
        <text>N(6)-carboxybiotinyl-L-lysyl-[protein] + acetyl-CoA = N(6)-biotinyl-L-lysyl-[protein] + malonyl-CoA</text>
        <dbReference type="Rhea" id="RHEA:54728"/>
        <dbReference type="Rhea" id="RHEA-COMP:10505"/>
        <dbReference type="Rhea" id="RHEA-COMP:10506"/>
        <dbReference type="ChEBI" id="CHEBI:57288"/>
        <dbReference type="ChEBI" id="CHEBI:57384"/>
        <dbReference type="ChEBI" id="CHEBI:83144"/>
        <dbReference type="ChEBI" id="CHEBI:83145"/>
        <dbReference type="EC" id="2.1.3.15"/>
    </reaction>
</comment>
<evidence type="ECO:0000313" key="14">
    <source>
        <dbReference type="Proteomes" id="UP000091857"/>
    </source>
</evidence>
<keyword evidence="5" id="KW-0547">Nucleotide-binding</keyword>
<name>A0A2C9VER7_MANES</name>
<evidence type="ECO:0000313" key="13">
    <source>
        <dbReference type="EMBL" id="OAY43657.1"/>
    </source>
</evidence>
<dbReference type="GO" id="GO:2001295">
    <property type="term" value="P:malonyl-CoA biosynthetic process"/>
    <property type="evidence" value="ECO:0000318"/>
    <property type="project" value="GO_Central"/>
</dbReference>
<dbReference type="NCBIfam" id="NF041504">
    <property type="entry name" value="AccA_sub"/>
    <property type="match status" value="1"/>
</dbReference>
<dbReference type="NCBIfam" id="TIGR00513">
    <property type="entry name" value="accA"/>
    <property type="match status" value="1"/>
</dbReference>
<dbReference type="OrthoDB" id="196847at2759"/>
<evidence type="ECO:0000256" key="9">
    <source>
        <dbReference type="ARBA" id="ARBA00023160"/>
    </source>
</evidence>
<dbReference type="Proteomes" id="UP000091857">
    <property type="component" value="Chromosome 8"/>
</dbReference>
<gene>
    <name evidence="13" type="ORF">MANES_08G087100v8</name>
</gene>